<evidence type="ECO:0000259" key="1">
    <source>
        <dbReference type="Pfam" id="PF12728"/>
    </source>
</evidence>
<evidence type="ECO:0000313" key="2">
    <source>
        <dbReference type="EMBL" id="MDK4326095.1"/>
    </source>
</evidence>
<protein>
    <submittedName>
        <fullName evidence="2">Helix-turn-helix domain-containing protein</fullName>
    </submittedName>
</protein>
<accession>A0AAP4F6W1</accession>
<dbReference type="InterPro" id="IPR010093">
    <property type="entry name" value="SinI_DNA-bd"/>
</dbReference>
<name>A0AAP4F6W1_9CORY</name>
<dbReference type="InterPro" id="IPR041657">
    <property type="entry name" value="HTH_17"/>
</dbReference>
<comment type="caution">
    <text evidence="2">The sequence shown here is derived from an EMBL/GenBank/DDBJ whole genome shotgun (WGS) entry which is preliminary data.</text>
</comment>
<gene>
    <name evidence="2" type="ORF">QPX54_06160</name>
</gene>
<dbReference type="InterPro" id="IPR009061">
    <property type="entry name" value="DNA-bd_dom_put_sf"/>
</dbReference>
<dbReference type="RefSeq" id="WP_239211093.1">
    <property type="nucleotide sequence ID" value="NZ_CP100369.1"/>
</dbReference>
<dbReference type="SUPFAM" id="SSF46955">
    <property type="entry name" value="Putative DNA-binding domain"/>
    <property type="match status" value="1"/>
</dbReference>
<sequence length="62" mass="7126">MALKSVGTLPRWLTTKEAAELMAMHKQTVQRLCASGELKSVRVGRTYRIRVEDIEEYMNSLE</sequence>
<dbReference type="GO" id="GO:0003677">
    <property type="term" value="F:DNA binding"/>
    <property type="evidence" value="ECO:0007669"/>
    <property type="project" value="InterPro"/>
</dbReference>
<proteinExistence type="predicted"/>
<dbReference type="EMBL" id="JASNVP010000005">
    <property type="protein sequence ID" value="MDK4326095.1"/>
    <property type="molecule type" value="Genomic_DNA"/>
</dbReference>
<organism evidence="2 3">
    <name type="scientific">Corynebacterium propinquum</name>
    <dbReference type="NCBI Taxonomy" id="43769"/>
    <lineage>
        <taxon>Bacteria</taxon>
        <taxon>Bacillati</taxon>
        <taxon>Actinomycetota</taxon>
        <taxon>Actinomycetes</taxon>
        <taxon>Mycobacteriales</taxon>
        <taxon>Corynebacteriaceae</taxon>
        <taxon>Corynebacterium</taxon>
    </lineage>
</organism>
<evidence type="ECO:0000313" key="3">
    <source>
        <dbReference type="Proteomes" id="UP001226160"/>
    </source>
</evidence>
<feature type="domain" description="Helix-turn-helix" evidence="1">
    <location>
        <begin position="12"/>
        <end position="60"/>
    </location>
</feature>
<dbReference type="Pfam" id="PF12728">
    <property type="entry name" value="HTH_17"/>
    <property type="match status" value="1"/>
</dbReference>
<reference evidence="2" key="1">
    <citation type="submission" date="2023-05" db="EMBL/GenBank/DDBJ databases">
        <title>Metabolic capabilities are highly conserved among human nasal-associated Corynebacterium species in pangenomic analyses.</title>
        <authorList>
            <person name="Tran T.H."/>
            <person name="Roberts A.Q."/>
            <person name="Escapa I.F."/>
            <person name="Gao W."/>
            <person name="Conlan S."/>
            <person name="Kong H."/>
            <person name="Segre J.A."/>
            <person name="Kelly M.S."/>
            <person name="Lemon K.P."/>
        </authorList>
    </citation>
    <scope>NUCLEOTIDE SEQUENCE</scope>
    <source>
        <strain evidence="2">KPL2654</strain>
    </source>
</reference>
<dbReference type="NCBIfam" id="TIGR01764">
    <property type="entry name" value="excise"/>
    <property type="match status" value="1"/>
</dbReference>
<dbReference type="AlphaFoldDB" id="A0AAP4F6W1"/>
<dbReference type="Proteomes" id="UP001226160">
    <property type="component" value="Unassembled WGS sequence"/>
</dbReference>